<dbReference type="AlphaFoldDB" id="A0A6C0LL90"/>
<evidence type="ECO:0008006" key="2">
    <source>
        <dbReference type="Google" id="ProtNLM"/>
    </source>
</evidence>
<dbReference type="EMBL" id="MN740511">
    <property type="protein sequence ID" value="QHU30668.1"/>
    <property type="molecule type" value="Genomic_DNA"/>
</dbReference>
<proteinExistence type="predicted"/>
<accession>A0A6C0LL90</accession>
<protein>
    <recommendedName>
        <fullName evidence="2">Ribosomal RNA methyltransferase FtsJ domain-containing protein</fullName>
    </recommendedName>
</protein>
<dbReference type="PANTHER" id="PTHR16121:SF0">
    <property type="entry name" value="CAP-SPECIFIC MRNA (NUCLEOSIDE-2'-O-)-METHYLTRANSFERASE 1"/>
    <property type="match status" value="1"/>
</dbReference>
<evidence type="ECO:0000313" key="1">
    <source>
        <dbReference type="EMBL" id="QHU30668.1"/>
    </source>
</evidence>
<sequence>MEDPIYHENNIIVGNKNLSKVLPFKNKISELKEQLEQTRLEWRPYYDLNKDFRRFIQKLSFFDSLKHKLEVEYKIKNATNDWLQLYEILFRFKHIFTKLNNLSVLFNLNSSSEIISALDFFIKKCKNINKYTWNIIQDTGNKNEDLYRYHSDKWIEYRSHLSRSSDNSTPSLVLNISNKVKTIREKNTHNYDIYISILKSASNTYLDVVEDYVQYIIGLSVLKRGGSIIIKMNDIHISFKIWLLATISRYFDNITLLKPLTMRPYMSNTFIIGENFKGISKNDLDKLYYILSSFKRRYINSIMSEVDIDTVQSIYKHIQNSIDREIDIKKRYIKKFNDTNDLQYFYNQLERKTNEVIDNFIFTFEINSDTIY</sequence>
<dbReference type="PANTHER" id="PTHR16121">
    <property type="entry name" value="CAP-SPECIFIC MRNA (NUCLEOSIDE-2'-O-)-METHYLTRANSFERASE 1-RELATED"/>
    <property type="match status" value="1"/>
</dbReference>
<dbReference type="InterPro" id="IPR050851">
    <property type="entry name" value="mRNA_Cap_2O-Ribose_MeTrfase"/>
</dbReference>
<dbReference type="GO" id="GO:0005737">
    <property type="term" value="C:cytoplasm"/>
    <property type="evidence" value="ECO:0007669"/>
    <property type="project" value="TreeGrafter"/>
</dbReference>
<dbReference type="GO" id="GO:0005634">
    <property type="term" value="C:nucleus"/>
    <property type="evidence" value="ECO:0007669"/>
    <property type="project" value="TreeGrafter"/>
</dbReference>
<dbReference type="Gene3D" id="3.40.50.12760">
    <property type="match status" value="1"/>
</dbReference>
<name>A0A6C0LL90_9ZZZZ</name>
<dbReference type="GO" id="GO:0004483">
    <property type="term" value="F:methyltransferase cap1 activity"/>
    <property type="evidence" value="ECO:0007669"/>
    <property type="project" value="TreeGrafter"/>
</dbReference>
<organism evidence="1">
    <name type="scientific">viral metagenome</name>
    <dbReference type="NCBI Taxonomy" id="1070528"/>
    <lineage>
        <taxon>unclassified sequences</taxon>
        <taxon>metagenomes</taxon>
        <taxon>organismal metagenomes</taxon>
    </lineage>
</organism>
<reference evidence="1" key="1">
    <citation type="journal article" date="2020" name="Nature">
        <title>Giant virus diversity and host interactions through global metagenomics.</title>
        <authorList>
            <person name="Schulz F."/>
            <person name="Roux S."/>
            <person name="Paez-Espino D."/>
            <person name="Jungbluth S."/>
            <person name="Walsh D.A."/>
            <person name="Denef V.J."/>
            <person name="McMahon K.D."/>
            <person name="Konstantinidis K.T."/>
            <person name="Eloe-Fadrosh E.A."/>
            <person name="Kyrpides N.C."/>
            <person name="Woyke T."/>
        </authorList>
    </citation>
    <scope>NUCLEOTIDE SEQUENCE</scope>
    <source>
        <strain evidence="1">GVMAG-M-3300027833-19</strain>
    </source>
</reference>
<dbReference type="GO" id="GO:0006370">
    <property type="term" value="P:7-methylguanosine mRNA capping"/>
    <property type="evidence" value="ECO:0007669"/>
    <property type="project" value="TreeGrafter"/>
</dbReference>